<feature type="domain" description="AN1-type" evidence="5">
    <location>
        <begin position="56"/>
        <end position="104"/>
    </location>
</feature>
<evidence type="ECO:0000313" key="9">
    <source>
        <dbReference type="RefSeq" id="XP_013081980.1"/>
    </source>
</evidence>
<evidence type="ECO:0000313" key="6">
    <source>
        <dbReference type="EnsemblMetazoa" id="BGLB020063-PA"/>
    </source>
</evidence>
<sequence length="264" mass="29740">MELPHLGANCNVESCNQLDFLPFQCDGCGKIFCQHHRSRDQHNCTAPEIQLPEFKGEKSYACSIKECQRRELTPILCQHCELCFCLSHRLQNDHNCVKLPEKCAKTKTAEHIQQLLAQSKPKPRPIPTNPKAIQMNAKIALMKLKGKAAGDKGIPQSERIYFSVCLPLDVKKPPCALFFSQSWKVGRVIDFIADQAFITNKNNTNAEKKLCLFHGDTGVKFPASETIQDIMSTDYLLLNGSTVILEQVSEDVEQLVTLDVYKSF</sequence>
<organism evidence="6 7">
    <name type="scientific">Biomphalaria glabrata</name>
    <name type="common">Bloodfluke planorb</name>
    <name type="synonym">Freshwater snail</name>
    <dbReference type="NCBI Taxonomy" id="6526"/>
    <lineage>
        <taxon>Eukaryota</taxon>
        <taxon>Metazoa</taxon>
        <taxon>Spiralia</taxon>
        <taxon>Lophotrochozoa</taxon>
        <taxon>Mollusca</taxon>
        <taxon>Gastropoda</taxon>
        <taxon>Heterobranchia</taxon>
        <taxon>Euthyneura</taxon>
        <taxon>Panpulmonata</taxon>
        <taxon>Hygrophila</taxon>
        <taxon>Lymnaeoidea</taxon>
        <taxon>Planorbidae</taxon>
        <taxon>Biomphalaria</taxon>
    </lineage>
</organism>
<dbReference type="SUPFAM" id="SSF118310">
    <property type="entry name" value="AN1-like Zinc finger"/>
    <property type="match status" value="2"/>
</dbReference>
<dbReference type="Gene3D" id="4.10.1110.10">
    <property type="entry name" value="AN1-like Zinc finger"/>
    <property type="match status" value="2"/>
</dbReference>
<dbReference type="VEuPathDB" id="VectorBase:BGLAX_045498"/>
<dbReference type="Pfam" id="PF25327">
    <property type="entry name" value="UBL_ZFAND1"/>
    <property type="match status" value="1"/>
</dbReference>
<dbReference type="OMA" id="RQYCLKH"/>
<evidence type="ECO:0000259" key="5">
    <source>
        <dbReference type="PROSITE" id="PS51039"/>
    </source>
</evidence>
<dbReference type="InterPro" id="IPR000058">
    <property type="entry name" value="Znf_AN1"/>
</dbReference>
<evidence type="ECO:0000313" key="8">
    <source>
        <dbReference type="Proteomes" id="UP001165740"/>
    </source>
</evidence>
<dbReference type="Pfam" id="PF01428">
    <property type="entry name" value="zf-AN1"/>
    <property type="match status" value="2"/>
</dbReference>
<gene>
    <name evidence="6" type="primary">106067355</name>
    <name evidence="9" type="synonym">LOC106067355</name>
</gene>
<dbReference type="EnsemblMetazoa" id="BGLB020063-RA">
    <property type="protein sequence ID" value="BGLB020063-PA"/>
    <property type="gene ID" value="BGLB020063"/>
</dbReference>
<dbReference type="InterPro" id="IPR057358">
    <property type="entry name" value="UBL_ZFAND1-like"/>
</dbReference>
<dbReference type="Proteomes" id="UP000076420">
    <property type="component" value="Unassembled WGS sequence"/>
</dbReference>
<dbReference type="InterPro" id="IPR035896">
    <property type="entry name" value="AN1-like_Znf"/>
</dbReference>
<keyword evidence="3" id="KW-0862">Zinc</keyword>
<protein>
    <submittedName>
        <fullName evidence="9">AN1-type zinc finger protein 1-like</fullName>
    </submittedName>
</protein>
<keyword evidence="1" id="KW-0479">Metal-binding</keyword>
<dbReference type="PANTHER" id="PTHR14677:SF37">
    <property type="entry name" value="AN1-TYPE ZINC FINGER PROTEIN 1"/>
    <property type="match status" value="1"/>
</dbReference>
<proteinExistence type="predicted"/>
<evidence type="ECO:0000256" key="3">
    <source>
        <dbReference type="ARBA" id="ARBA00022833"/>
    </source>
</evidence>
<evidence type="ECO:0000313" key="7">
    <source>
        <dbReference type="Proteomes" id="UP000076420"/>
    </source>
</evidence>
<dbReference type="KEGG" id="bgt:106067355"/>
<dbReference type="GO" id="GO:0008270">
    <property type="term" value="F:zinc ion binding"/>
    <property type="evidence" value="ECO:0007669"/>
    <property type="project" value="UniProtKB-KW"/>
</dbReference>
<keyword evidence="2 4" id="KW-0863">Zinc-finger</keyword>
<evidence type="ECO:0000256" key="4">
    <source>
        <dbReference type="PROSITE-ProRule" id="PRU00449"/>
    </source>
</evidence>
<reference evidence="6" key="1">
    <citation type="submission" date="2020-05" db="UniProtKB">
        <authorList>
            <consortium name="EnsemblMetazoa"/>
        </authorList>
    </citation>
    <scope>IDENTIFICATION</scope>
    <source>
        <strain evidence="6">BB02</strain>
    </source>
</reference>
<dbReference type="Proteomes" id="UP001165740">
    <property type="component" value="Chromosome 7"/>
</dbReference>
<keyword evidence="8" id="KW-1185">Reference proteome</keyword>
<evidence type="ECO:0000256" key="1">
    <source>
        <dbReference type="ARBA" id="ARBA00022723"/>
    </source>
</evidence>
<dbReference type="SMART" id="SM00154">
    <property type="entry name" value="ZnF_AN1"/>
    <property type="match status" value="2"/>
</dbReference>
<dbReference type="PROSITE" id="PS51039">
    <property type="entry name" value="ZF_AN1"/>
    <property type="match status" value="2"/>
</dbReference>
<evidence type="ECO:0000256" key="2">
    <source>
        <dbReference type="ARBA" id="ARBA00022771"/>
    </source>
</evidence>
<dbReference type="STRING" id="6526.A0A2C9KIF4"/>
<dbReference type="OrthoDB" id="431929at2759"/>
<reference evidence="9" key="2">
    <citation type="submission" date="2025-04" db="UniProtKB">
        <authorList>
            <consortium name="RefSeq"/>
        </authorList>
    </citation>
    <scope>IDENTIFICATION</scope>
</reference>
<dbReference type="GeneID" id="106067355"/>
<dbReference type="AlphaFoldDB" id="A0A2C9KIF4"/>
<feature type="domain" description="AN1-type" evidence="5">
    <location>
        <begin position="4"/>
        <end position="52"/>
    </location>
</feature>
<name>A0A2C9KIF4_BIOGL</name>
<dbReference type="VEuPathDB" id="VectorBase:BGLB020063"/>
<dbReference type="RefSeq" id="XP_013081980.1">
    <property type="nucleotide sequence ID" value="XM_013226526.2"/>
</dbReference>
<dbReference type="GO" id="GO:0005737">
    <property type="term" value="C:cytoplasm"/>
    <property type="evidence" value="ECO:0007669"/>
    <property type="project" value="TreeGrafter"/>
</dbReference>
<dbReference type="PANTHER" id="PTHR14677">
    <property type="entry name" value="ARSENITE INDUCUBLE RNA ASSOCIATED PROTEIN AIP-1-RELATED"/>
    <property type="match status" value="1"/>
</dbReference>
<accession>A0A2C9KIF4</accession>